<feature type="transmembrane region" description="Helical" evidence="18">
    <location>
        <begin position="187"/>
        <end position="207"/>
    </location>
</feature>
<evidence type="ECO:0000256" key="6">
    <source>
        <dbReference type="ARBA" id="ARBA00022692"/>
    </source>
</evidence>
<evidence type="ECO:0000256" key="18">
    <source>
        <dbReference type="SAM" id="Phobius"/>
    </source>
</evidence>
<gene>
    <name evidence="20" type="ORF">HHUSO_G26783</name>
</gene>
<feature type="domain" description="RING-type" evidence="19">
    <location>
        <begin position="361"/>
        <end position="399"/>
    </location>
</feature>
<dbReference type="SUPFAM" id="SSF57850">
    <property type="entry name" value="RING/U-box"/>
    <property type="match status" value="1"/>
</dbReference>
<feature type="region of interest" description="Disordered" evidence="17">
    <location>
        <begin position="1"/>
        <end position="41"/>
    </location>
</feature>
<evidence type="ECO:0000256" key="14">
    <source>
        <dbReference type="ARBA" id="ARBA00039413"/>
    </source>
</evidence>
<sequence length="421" mass="47153">MFAMQLRPQYDRRDSSEPRSGLQKLNKPTTVMQTDSNTLTTQAGNGLALTLQPESLTSTPRAGDSGTSPGGEVHIPIGTTPAGERGGRPASRRPRSHAHSHARPHSHSEPDSSGAGDLDAGEPSSSISELRYLLRWLQKSLPFIVILCAKLVMQHALGIAIGVGLLTTFLYANKTIQNQVFLRERRSVIQCAWLVLFLTSSSLGLYYTFQAESLYCCLIFVNPSVESLGLWDVLWIVGITNFILKFLFMGVKCLIIIMPSALMAYRSRGRWYMLTEEINQAYQSVAPFPVWFRYLITYQELDSYTGLTLGILLALVYLILKLLGLYGQWGPFQKTMRIFRNKEHNGVLATKNQCAEAGDDCPICQAEFREPCLLACQHMFCDECISLWLNQEKTCPLCRTVIADSVHKWKDGATSMHLQIY</sequence>
<dbReference type="InterPro" id="IPR013083">
    <property type="entry name" value="Znf_RING/FYVE/PHD"/>
</dbReference>
<dbReference type="PANTHER" id="PTHR15860:SF1">
    <property type="entry name" value="E3 UBIQUITIN-PROTEIN LIGASE RNFT1"/>
    <property type="match status" value="1"/>
</dbReference>
<evidence type="ECO:0000256" key="4">
    <source>
        <dbReference type="ARBA" id="ARBA00012483"/>
    </source>
</evidence>
<organism evidence="20 21">
    <name type="scientific">Huso huso</name>
    <name type="common">Beluga</name>
    <name type="synonym">Acipenser huso</name>
    <dbReference type="NCBI Taxonomy" id="61971"/>
    <lineage>
        <taxon>Eukaryota</taxon>
        <taxon>Metazoa</taxon>
        <taxon>Chordata</taxon>
        <taxon>Craniata</taxon>
        <taxon>Vertebrata</taxon>
        <taxon>Euteleostomi</taxon>
        <taxon>Actinopterygii</taxon>
        <taxon>Chondrostei</taxon>
        <taxon>Acipenseriformes</taxon>
        <taxon>Acipenseridae</taxon>
        <taxon>Huso</taxon>
    </lineage>
</organism>
<keyword evidence="10" id="KW-0862">Zinc</keyword>
<keyword evidence="12 18" id="KW-0472">Membrane</keyword>
<comment type="subcellular location">
    <subcellularLocation>
        <location evidence="2">Endomembrane system</location>
        <topology evidence="2">Multi-pass membrane protein</topology>
    </subcellularLocation>
</comment>
<keyword evidence="7" id="KW-0479">Metal-binding</keyword>
<evidence type="ECO:0000256" key="8">
    <source>
        <dbReference type="ARBA" id="ARBA00022771"/>
    </source>
</evidence>
<keyword evidence="9" id="KW-0833">Ubl conjugation pathway</keyword>
<evidence type="ECO:0000256" key="7">
    <source>
        <dbReference type="ARBA" id="ARBA00022723"/>
    </source>
</evidence>
<protein>
    <recommendedName>
        <fullName evidence="14">E3 ubiquitin-protein ligase RNFT1</fullName>
        <ecNumber evidence="4">2.3.2.27</ecNumber>
    </recommendedName>
    <alternativeName>
        <fullName evidence="15">RING finger and transmembrane domain-containing protein 1</fullName>
    </alternativeName>
</protein>
<proteinExistence type="predicted"/>
<evidence type="ECO:0000259" key="19">
    <source>
        <dbReference type="PROSITE" id="PS50089"/>
    </source>
</evidence>
<dbReference type="InterPro" id="IPR017907">
    <property type="entry name" value="Znf_RING_CS"/>
</dbReference>
<dbReference type="PANTHER" id="PTHR15860">
    <property type="entry name" value="UNCHARACTERIZED RING FINGER-CONTAINING PROTEIN"/>
    <property type="match status" value="1"/>
</dbReference>
<dbReference type="InterPro" id="IPR044235">
    <property type="entry name" value="RNFT1/2"/>
</dbReference>
<evidence type="ECO:0000256" key="13">
    <source>
        <dbReference type="ARBA" id="ARBA00037172"/>
    </source>
</evidence>
<feature type="region of interest" description="Disordered" evidence="17">
    <location>
        <begin position="53"/>
        <end position="122"/>
    </location>
</feature>
<evidence type="ECO:0000256" key="17">
    <source>
        <dbReference type="SAM" id="MobiDB-lite"/>
    </source>
</evidence>
<dbReference type="Pfam" id="PF13639">
    <property type="entry name" value="zf-RING_2"/>
    <property type="match status" value="1"/>
</dbReference>
<evidence type="ECO:0000256" key="1">
    <source>
        <dbReference type="ARBA" id="ARBA00000900"/>
    </source>
</evidence>
<keyword evidence="6 18" id="KW-0812">Transmembrane</keyword>
<dbReference type="SMART" id="SM00184">
    <property type="entry name" value="RING"/>
    <property type="match status" value="1"/>
</dbReference>
<evidence type="ECO:0000313" key="20">
    <source>
        <dbReference type="EMBL" id="KAK6473383.1"/>
    </source>
</evidence>
<dbReference type="EC" id="2.3.2.27" evidence="4"/>
<feature type="transmembrane region" description="Helical" evidence="18">
    <location>
        <begin position="307"/>
        <end position="329"/>
    </location>
</feature>
<evidence type="ECO:0000256" key="12">
    <source>
        <dbReference type="ARBA" id="ARBA00023136"/>
    </source>
</evidence>
<feature type="transmembrane region" description="Helical" evidence="18">
    <location>
        <begin position="141"/>
        <end position="167"/>
    </location>
</feature>
<reference evidence="20 21" key="1">
    <citation type="submission" date="2021-05" db="EMBL/GenBank/DDBJ databases">
        <authorList>
            <person name="Zahm M."/>
            <person name="Klopp C."/>
            <person name="Cabau C."/>
            <person name="Kuhl H."/>
            <person name="Suciu R."/>
            <person name="Ciorpac M."/>
            <person name="Holostenco D."/>
            <person name="Gessner J."/>
            <person name="Wuertz S."/>
            <person name="Hohne C."/>
            <person name="Stock M."/>
            <person name="Gislard M."/>
            <person name="Lluch J."/>
            <person name="Milhes M."/>
            <person name="Lampietro C."/>
            <person name="Lopez Roques C."/>
            <person name="Donnadieu C."/>
            <person name="Du K."/>
            <person name="Schartl M."/>
            <person name="Guiguen Y."/>
        </authorList>
    </citation>
    <scope>NUCLEOTIDE SEQUENCE [LARGE SCALE GENOMIC DNA]</scope>
    <source>
        <strain evidence="20">Hh-F2</strain>
        <tissue evidence="20">Blood</tissue>
    </source>
</reference>
<dbReference type="PROSITE" id="PS00518">
    <property type="entry name" value="ZF_RING_1"/>
    <property type="match status" value="1"/>
</dbReference>
<evidence type="ECO:0000256" key="3">
    <source>
        <dbReference type="ARBA" id="ARBA00004906"/>
    </source>
</evidence>
<dbReference type="PROSITE" id="PS50089">
    <property type="entry name" value="ZF_RING_2"/>
    <property type="match status" value="1"/>
</dbReference>
<evidence type="ECO:0000256" key="11">
    <source>
        <dbReference type="ARBA" id="ARBA00022989"/>
    </source>
</evidence>
<comment type="catalytic activity">
    <reaction evidence="1">
        <text>S-ubiquitinyl-[E2 ubiquitin-conjugating enzyme]-L-cysteine + [acceptor protein]-L-lysine = [E2 ubiquitin-conjugating enzyme]-L-cysteine + N(6)-ubiquitinyl-[acceptor protein]-L-lysine.</text>
        <dbReference type="EC" id="2.3.2.27"/>
    </reaction>
</comment>
<accession>A0ABR0YLN1</accession>
<feature type="transmembrane region" description="Helical" evidence="18">
    <location>
        <begin position="243"/>
        <end position="265"/>
    </location>
</feature>
<dbReference type="EMBL" id="JAHFZB010000027">
    <property type="protein sequence ID" value="KAK6473383.1"/>
    <property type="molecule type" value="Genomic_DNA"/>
</dbReference>
<evidence type="ECO:0000256" key="5">
    <source>
        <dbReference type="ARBA" id="ARBA00022679"/>
    </source>
</evidence>
<dbReference type="Gene3D" id="3.30.40.10">
    <property type="entry name" value="Zinc/RING finger domain, C3HC4 (zinc finger)"/>
    <property type="match status" value="1"/>
</dbReference>
<keyword evidence="8 16" id="KW-0863">Zinc-finger</keyword>
<evidence type="ECO:0000256" key="9">
    <source>
        <dbReference type="ARBA" id="ARBA00022786"/>
    </source>
</evidence>
<comment type="function">
    <text evidence="13">E3 ubiquitin-protein ligase that acts in the endoplasmic reticulum (ER)-associated degradation (ERAD) pathway, which targets misfolded proteins that accumulate in the endoplasmic reticulum (ER) for ubiquitination and subsequent proteasome-mediated degradation. Protects cells from ER stress-induced apoptosis.</text>
</comment>
<comment type="caution">
    <text evidence="20">The sequence shown here is derived from an EMBL/GenBank/DDBJ whole genome shotgun (WGS) entry which is preliminary data.</text>
</comment>
<keyword evidence="5" id="KW-0808">Transferase</keyword>
<comment type="pathway">
    <text evidence="3">Protein modification; protein ubiquitination.</text>
</comment>
<evidence type="ECO:0000256" key="16">
    <source>
        <dbReference type="PROSITE-ProRule" id="PRU00175"/>
    </source>
</evidence>
<evidence type="ECO:0000313" key="21">
    <source>
        <dbReference type="Proteomes" id="UP001369086"/>
    </source>
</evidence>
<evidence type="ECO:0000256" key="10">
    <source>
        <dbReference type="ARBA" id="ARBA00022833"/>
    </source>
</evidence>
<keyword evidence="21" id="KW-1185">Reference proteome</keyword>
<feature type="compositionally biased region" description="Polar residues" evidence="17">
    <location>
        <begin position="26"/>
        <end position="41"/>
    </location>
</feature>
<evidence type="ECO:0000256" key="15">
    <source>
        <dbReference type="ARBA" id="ARBA00042946"/>
    </source>
</evidence>
<feature type="compositionally biased region" description="Basic residues" evidence="17">
    <location>
        <begin position="90"/>
        <end position="105"/>
    </location>
</feature>
<name>A0ABR0YLN1_HUSHU</name>
<evidence type="ECO:0000256" key="2">
    <source>
        <dbReference type="ARBA" id="ARBA00004127"/>
    </source>
</evidence>
<dbReference type="Proteomes" id="UP001369086">
    <property type="component" value="Unassembled WGS sequence"/>
</dbReference>
<keyword evidence="11 18" id="KW-1133">Transmembrane helix</keyword>
<dbReference type="InterPro" id="IPR001841">
    <property type="entry name" value="Znf_RING"/>
</dbReference>